<feature type="non-terminal residue" evidence="2">
    <location>
        <position position="1"/>
    </location>
</feature>
<name>A0A392VUK8_9FABA</name>
<sequence length="30" mass="3254">AQVEQSQQPLTEPKVYVIASSEDSQPPLPS</sequence>
<organism evidence="2 3">
    <name type="scientific">Trifolium medium</name>
    <dbReference type="NCBI Taxonomy" id="97028"/>
    <lineage>
        <taxon>Eukaryota</taxon>
        <taxon>Viridiplantae</taxon>
        <taxon>Streptophyta</taxon>
        <taxon>Embryophyta</taxon>
        <taxon>Tracheophyta</taxon>
        <taxon>Spermatophyta</taxon>
        <taxon>Magnoliopsida</taxon>
        <taxon>eudicotyledons</taxon>
        <taxon>Gunneridae</taxon>
        <taxon>Pentapetalae</taxon>
        <taxon>rosids</taxon>
        <taxon>fabids</taxon>
        <taxon>Fabales</taxon>
        <taxon>Fabaceae</taxon>
        <taxon>Papilionoideae</taxon>
        <taxon>50 kb inversion clade</taxon>
        <taxon>NPAAA clade</taxon>
        <taxon>Hologalegina</taxon>
        <taxon>IRL clade</taxon>
        <taxon>Trifolieae</taxon>
        <taxon>Trifolium</taxon>
    </lineage>
</organism>
<proteinExistence type="predicted"/>
<evidence type="ECO:0000313" key="2">
    <source>
        <dbReference type="EMBL" id="MCI90120.1"/>
    </source>
</evidence>
<protein>
    <submittedName>
        <fullName evidence="2">Uncharacterized protein</fullName>
    </submittedName>
</protein>
<evidence type="ECO:0000256" key="1">
    <source>
        <dbReference type="SAM" id="MobiDB-lite"/>
    </source>
</evidence>
<dbReference type="AlphaFoldDB" id="A0A392VUK8"/>
<evidence type="ECO:0000313" key="3">
    <source>
        <dbReference type="Proteomes" id="UP000265520"/>
    </source>
</evidence>
<keyword evidence="3" id="KW-1185">Reference proteome</keyword>
<feature type="region of interest" description="Disordered" evidence="1">
    <location>
        <begin position="1"/>
        <end position="30"/>
    </location>
</feature>
<dbReference type="Proteomes" id="UP000265520">
    <property type="component" value="Unassembled WGS sequence"/>
</dbReference>
<accession>A0A392VUK8</accession>
<dbReference type="EMBL" id="LXQA011235593">
    <property type="protein sequence ID" value="MCI90120.1"/>
    <property type="molecule type" value="Genomic_DNA"/>
</dbReference>
<comment type="caution">
    <text evidence="2">The sequence shown here is derived from an EMBL/GenBank/DDBJ whole genome shotgun (WGS) entry which is preliminary data.</text>
</comment>
<feature type="compositionally biased region" description="Polar residues" evidence="1">
    <location>
        <begin position="1"/>
        <end position="10"/>
    </location>
</feature>
<reference evidence="2 3" key="1">
    <citation type="journal article" date="2018" name="Front. Plant Sci.">
        <title>Red Clover (Trifolium pratense) and Zigzag Clover (T. medium) - A Picture of Genomic Similarities and Differences.</title>
        <authorList>
            <person name="Dluhosova J."/>
            <person name="Istvanek J."/>
            <person name="Nedelnik J."/>
            <person name="Repkova J."/>
        </authorList>
    </citation>
    <scope>NUCLEOTIDE SEQUENCE [LARGE SCALE GENOMIC DNA]</scope>
    <source>
        <strain evidence="3">cv. 10/8</strain>
        <tissue evidence="2">Leaf</tissue>
    </source>
</reference>